<feature type="domain" description="Glycosyl transferase family 1" evidence="7">
    <location>
        <begin position="803"/>
        <end position="954"/>
    </location>
</feature>
<sequence length="975" mass="113545">MFNGQIRILTVFVLGNRVSIKYRTTINVEKLLDEGNINVTLFNDAGSLIGRKVKKIGKKTFKVTYYNDMSKKIIDLAIEKGANLSVISSKEESQFKINKIDESMVSYTCIERIQKSKKYSKFCVYIYDRFLKKSIGEENCYLIKSEGNQELNVSKDTRLKYKNDKNFKREVDYATLYENEDLLQNVILYESFHGKSMSDSPYAIFKMLIDDPEYKDFTHVWALNNDENCKGKYRLAQNVEIVKVGSEEYINYLAKSKYLINNTTFPPYFIRKKDQIYLNTWHGTPLKTLGKYMKGTRGQYKNIQRNLLQATHLLNPNKFTADVMIDSHDIRGIYNGYIADIGYPRIDLTINSDKDEIKKELNIDDNKKVILYAPTWRGEVGDVNKEIDRFINDYKTLKNLYSDKYIILLRVHSLMERALKERKMEKFVVPSYIDTNELLAIVDILITDYSSIMFDYMVTKNPIILYCYDREEYEKDRGFLLSLEEMPAAICGDINEVISSINNIDIVEKENREKYKKCIEKYNYNDDGKATCRTIDYIFNNNLNNAYKVIDDKDNILIYCGGFLNNGVTTSAINLLDNINYNKYNVVVIDKGNYNEECDYNISKLNSNVKVLYRVGNMIHLLDEIDKEKAVLNKGLKKQLNEEKEILSLYRREGRRLLGNSKIDVVIDFSGYVPFWSFIFAASNVKRKVIYQHNEMLPEYNKKIDGKYKHRKNLDVIFHLYNNFDVVVSVAEGTCNSNKKNLSYAVENIEKKFVYVNNSINYKNILKLADEEDVVEICENKYYVKEEKINENGIINIECFRKPDKKDIVFINIGRMSPEKDQYKLLKAFKLLCDKYNNVKLYIVGDGILRDDLESSAMELKIKDKVIFTGQIKNPFALLKNSDCFVLSSNHEGQPMVLLENLILDKAIIATDIPGNRSVLENGYGLLCDNSEEGLFEAMDRFVTSGIEHRKFDYIQYNTEAMNMFYSKVLNEEVR</sequence>
<dbReference type="GO" id="GO:0005886">
    <property type="term" value="C:plasma membrane"/>
    <property type="evidence" value="ECO:0007669"/>
    <property type="project" value="UniProtKB-SubCell"/>
</dbReference>
<dbReference type="Pfam" id="PF00534">
    <property type="entry name" value="Glycos_transf_1"/>
    <property type="match status" value="1"/>
</dbReference>
<dbReference type="STRING" id="1216932.CM240_2053"/>
<dbReference type="EMBL" id="HG917868">
    <property type="protein sequence ID" value="CDM69211.1"/>
    <property type="molecule type" value="Genomic_DNA"/>
</dbReference>
<dbReference type="PANTHER" id="PTHR37316">
    <property type="entry name" value="TEICHOIC ACID GLYCEROL-PHOSPHATE PRIMASE"/>
    <property type="match status" value="1"/>
</dbReference>
<keyword evidence="3" id="KW-1003">Cell membrane</keyword>
<dbReference type="Pfam" id="PF04464">
    <property type="entry name" value="Glyphos_transf"/>
    <property type="match status" value="1"/>
</dbReference>
<comment type="similarity">
    <text evidence="2">Belongs to the CDP-glycerol glycerophosphotransferase family.</text>
</comment>
<dbReference type="Proteomes" id="UP000019426">
    <property type="component" value="Chromosome M2/40_rep1"/>
</dbReference>
<dbReference type="AlphaFoldDB" id="W6RX04"/>
<dbReference type="InterPro" id="IPR043148">
    <property type="entry name" value="TagF_C"/>
</dbReference>
<dbReference type="eggNOG" id="COG1887">
    <property type="taxonomic scope" value="Bacteria"/>
</dbReference>
<keyword evidence="9" id="KW-1185">Reference proteome</keyword>
<dbReference type="Gene3D" id="3.40.50.12580">
    <property type="match status" value="1"/>
</dbReference>
<dbReference type="Gene3D" id="3.40.50.2000">
    <property type="entry name" value="Glycogen Phosphorylase B"/>
    <property type="match status" value="2"/>
</dbReference>
<dbReference type="Gene3D" id="3.40.50.11820">
    <property type="match status" value="1"/>
</dbReference>
<reference evidence="8 9" key="1">
    <citation type="submission" date="2013-11" db="EMBL/GenBank/DDBJ databases">
        <title>Complete genome sequence of Clostridum sp. M2/40.</title>
        <authorList>
            <person name="Wibberg D."/>
            <person name="Puehler A."/>
            <person name="Schlueter A."/>
        </authorList>
    </citation>
    <scope>NUCLEOTIDE SEQUENCE [LARGE SCALE GENOMIC DNA]</scope>
    <source>
        <strain evidence="9">M2/40</strain>
    </source>
</reference>
<evidence type="ECO:0000256" key="2">
    <source>
        <dbReference type="ARBA" id="ARBA00010488"/>
    </source>
</evidence>
<evidence type="ECO:0000256" key="4">
    <source>
        <dbReference type="ARBA" id="ARBA00022679"/>
    </source>
</evidence>
<dbReference type="KEGG" id="clt:CM240_2053"/>
<dbReference type="RefSeq" id="WP_197537936.1">
    <property type="nucleotide sequence ID" value="NZ_HG917868.1"/>
</dbReference>
<evidence type="ECO:0000313" key="9">
    <source>
        <dbReference type="Proteomes" id="UP000019426"/>
    </source>
</evidence>
<dbReference type="PANTHER" id="PTHR37316:SF3">
    <property type="entry name" value="TEICHOIC ACID GLYCEROL-PHOSPHATE TRANSFERASE"/>
    <property type="match status" value="1"/>
</dbReference>
<dbReference type="PATRIC" id="fig|1216932.3.peg.2054"/>
<proteinExistence type="inferred from homology"/>
<evidence type="ECO:0000256" key="6">
    <source>
        <dbReference type="ARBA" id="ARBA00023136"/>
    </source>
</evidence>
<dbReference type="GO" id="GO:0047355">
    <property type="term" value="F:CDP-glycerol glycerophosphotransferase activity"/>
    <property type="evidence" value="ECO:0007669"/>
    <property type="project" value="InterPro"/>
</dbReference>
<organism evidence="8 9">
    <name type="scientific">Clostridium bornimense</name>
    <dbReference type="NCBI Taxonomy" id="1216932"/>
    <lineage>
        <taxon>Bacteria</taxon>
        <taxon>Bacillati</taxon>
        <taxon>Bacillota</taxon>
        <taxon>Clostridia</taxon>
        <taxon>Eubacteriales</taxon>
        <taxon>Clostridiaceae</taxon>
        <taxon>Clostridium</taxon>
    </lineage>
</organism>
<accession>W6RX04</accession>
<dbReference type="SUPFAM" id="SSF53756">
    <property type="entry name" value="UDP-Glycosyltransferase/glycogen phosphorylase"/>
    <property type="match status" value="2"/>
</dbReference>
<name>W6RX04_9CLOT</name>
<gene>
    <name evidence="8" type="ORF">CM240_2053</name>
</gene>
<dbReference type="CDD" id="cd03811">
    <property type="entry name" value="GT4_GT28_WabH-like"/>
    <property type="match status" value="1"/>
</dbReference>
<dbReference type="GO" id="GO:0019350">
    <property type="term" value="P:teichoic acid biosynthetic process"/>
    <property type="evidence" value="ECO:0007669"/>
    <property type="project" value="UniProtKB-KW"/>
</dbReference>
<evidence type="ECO:0000256" key="3">
    <source>
        <dbReference type="ARBA" id="ARBA00022475"/>
    </source>
</evidence>
<protein>
    <recommendedName>
        <fullName evidence="7">Glycosyl transferase family 1 domain-containing protein</fullName>
    </recommendedName>
</protein>
<dbReference type="InterPro" id="IPR051612">
    <property type="entry name" value="Teichoic_Acid_Biosynth"/>
</dbReference>
<evidence type="ECO:0000256" key="5">
    <source>
        <dbReference type="ARBA" id="ARBA00022944"/>
    </source>
</evidence>
<evidence type="ECO:0000259" key="7">
    <source>
        <dbReference type="Pfam" id="PF00534"/>
    </source>
</evidence>
<evidence type="ECO:0000256" key="1">
    <source>
        <dbReference type="ARBA" id="ARBA00004202"/>
    </source>
</evidence>
<dbReference type="InterPro" id="IPR007554">
    <property type="entry name" value="Glycerophosphate_synth"/>
</dbReference>
<keyword evidence="4" id="KW-0808">Transferase</keyword>
<keyword evidence="6" id="KW-0472">Membrane</keyword>
<dbReference type="eggNOG" id="COG0438">
    <property type="taxonomic scope" value="Bacteria"/>
</dbReference>
<dbReference type="InterPro" id="IPR043149">
    <property type="entry name" value="TagF_N"/>
</dbReference>
<comment type="subcellular location">
    <subcellularLocation>
        <location evidence="1">Cell membrane</location>
        <topology evidence="1">Peripheral membrane protein</topology>
    </subcellularLocation>
</comment>
<dbReference type="HOGENOM" id="CLU_009366_0_0_9"/>
<evidence type="ECO:0000313" key="8">
    <source>
        <dbReference type="EMBL" id="CDM69211.1"/>
    </source>
</evidence>
<dbReference type="GO" id="GO:0016757">
    <property type="term" value="F:glycosyltransferase activity"/>
    <property type="evidence" value="ECO:0007669"/>
    <property type="project" value="InterPro"/>
</dbReference>
<dbReference type="InterPro" id="IPR001296">
    <property type="entry name" value="Glyco_trans_1"/>
</dbReference>
<keyword evidence="5" id="KW-0777">Teichoic acid biosynthesis</keyword>